<keyword evidence="2" id="KW-1185">Reference proteome</keyword>
<dbReference type="RefSeq" id="WP_284057688.1">
    <property type="nucleotide sequence ID" value="NZ_JAMSLR010000009.1"/>
</dbReference>
<dbReference type="EMBL" id="JAMSLR010000009">
    <property type="protein sequence ID" value="MCM8749902.1"/>
    <property type="molecule type" value="Genomic_DNA"/>
</dbReference>
<accession>A0AA41WDB7</accession>
<sequence length="274" mass="29475">MDSLGELAARLLSHLGPDLRPLDVELLPGQVPGELPLELPLPPGARLLGSVAYRSDGALQQAIVLLDVELSPEDALSFYHRELPARGWSALPRAPQPGGFVLSSMLAVQTFCQVERDSWLSVTAQPHSENRTEVRIQIDLSTAGPCSGAPEPAPYVSYAGERLPPLTVPPGVRLYPGGSGGSDDHWFAHALAETDLSAVELEAYLAGQLERHGWERVATSSAGPVVCSAWRVAGEDDWQGILVVAEWPGRPLRSLLATVERTPVARRGWWAPLA</sequence>
<comment type="caution">
    <text evidence="1">The sequence shown here is derived from an EMBL/GenBank/DDBJ whole genome shotgun (WGS) entry which is preliminary data.</text>
</comment>
<evidence type="ECO:0000313" key="1">
    <source>
        <dbReference type="EMBL" id="MCM8749902.1"/>
    </source>
</evidence>
<organism evidence="1 2">
    <name type="scientific">Thermalbibacter longus</name>
    <dbReference type="NCBI Taxonomy" id="2951981"/>
    <lineage>
        <taxon>Bacteria</taxon>
        <taxon>Pseudomonadati</taxon>
        <taxon>Thermomicrobiota</taxon>
        <taxon>Thermomicrobia</taxon>
        <taxon>Thermomicrobiales</taxon>
        <taxon>Thermomicrobiaceae</taxon>
        <taxon>Thermalbibacter</taxon>
    </lineage>
</organism>
<evidence type="ECO:0000313" key="2">
    <source>
        <dbReference type="Proteomes" id="UP001165306"/>
    </source>
</evidence>
<gene>
    <name evidence="1" type="ORF">NET02_12155</name>
</gene>
<protein>
    <submittedName>
        <fullName evidence="1">Uncharacterized protein</fullName>
    </submittedName>
</protein>
<proteinExistence type="predicted"/>
<dbReference type="Proteomes" id="UP001165306">
    <property type="component" value="Unassembled WGS sequence"/>
</dbReference>
<name>A0AA41WDB7_9BACT</name>
<reference evidence="1" key="1">
    <citation type="submission" date="2022-06" db="EMBL/GenBank/DDBJ databases">
        <title>CFH 74404 Thermomicrobiaceae sp.</title>
        <authorList>
            <person name="Ming H."/>
            <person name="Li W.-J."/>
            <person name="Zhao Z."/>
        </authorList>
    </citation>
    <scope>NUCLEOTIDE SEQUENCE</scope>
    <source>
        <strain evidence="1">CFH 74404</strain>
    </source>
</reference>
<dbReference type="AlphaFoldDB" id="A0AA41WDB7"/>